<accession>A0A9Q0KBQ9</accession>
<name>A0A9Q0KBQ9_9MAGN</name>
<feature type="region of interest" description="Disordered" evidence="1">
    <location>
        <begin position="27"/>
        <end position="47"/>
    </location>
</feature>
<dbReference type="PANTHER" id="PTHR34194:SF2">
    <property type="entry name" value="F14J8.16 PROTEIN"/>
    <property type="match status" value="1"/>
</dbReference>
<feature type="region of interest" description="Disordered" evidence="1">
    <location>
        <begin position="126"/>
        <end position="166"/>
    </location>
</feature>
<dbReference type="EMBL" id="JAMYWD010000007">
    <property type="protein sequence ID" value="KAJ4967556.1"/>
    <property type="molecule type" value="Genomic_DNA"/>
</dbReference>
<evidence type="ECO:0000313" key="3">
    <source>
        <dbReference type="Proteomes" id="UP001141806"/>
    </source>
</evidence>
<proteinExistence type="predicted"/>
<comment type="caution">
    <text evidence="2">The sequence shown here is derived from an EMBL/GenBank/DDBJ whole genome shotgun (WGS) entry which is preliminary data.</text>
</comment>
<dbReference type="Proteomes" id="UP001141806">
    <property type="component" value="Unassembled WGS sequence"/>
</dbReference>
<sequence>MASMWASQRGKCHFVIMGMDDLSMARSGKKRRLNPDSSESTPYSPCKEEILGDAKRDLVRDADYKVLLKFLNMDVESESEEDDIDSDYKAFLDNLKADENSYIYEMKNEDGKSISFKYERWDESLHETDRERNPELNISSQEKRGSVMEEEIESESSTSEDYCPLSSEHKNDMEYSEVDESYELFLSKLSQNGESMILEYDEDVERDVQYCSRQKFQRSPSPNPLNLSMDEDECSCIEVLEGDCNFSQYRERLMVLLRMPYSEQDYRDLKYLAQTKKPMEKDRELRGRWASYPTDKSRLSYCDHYHDFKQVFESAPHHRSIRFNLLRGFFYYLKNLSHEGLFKPWRDSECLKIKPGSK</sequence>
<evidence type="ECO:0000256" key="1">
    <source>
        <dbReference type="SAM" id="MobiDB-lite"/>
    </source>
</evidence>
<organism evidence="2 3">
    <name type="scientific">Protea cynaroides</name>
    <dbReference type="NCBI Taxonomy" id="273540"/>
    <lineage>
        <taxon>Eukaryota</taxon>
        <taxon>Viridiplantae</taxon>
        <taxon>Streptophyta</taxon>
        <taxon>Embryophyta</taxon>
        <taxon>Tracheophyta</taxon>
        <taxon>Spermatophyta</taxon>
        <taxon>Magnoliopsida</taxon>
        <taxon>Proteales</taxon>
        <taxon>Proteaceae</taxon>
        <taxon>Protea</taxon>
    </lineage>
</organism>
<protein>
    <submittedName>
        <fullName evidence="2">Uncharacterized protein</fullName>
    </submittedName>
</protein>
<keyword evidence="3" id="KW-1185">Reference proteome</keyword>
<gene>
    <name evidence="2" type="ORF">NE237_019405</name>
</gene>
<dbReference type="AlphaFoldDB" id="A0A9Q0KBQ9"/>
<dbReference type="OrthoDB" id="298344at2759"/>
<reference evidence="2" key="1">
    <citation type="journal article" date="2023" name="Plant J.">
        <title>The genome of the king protea, Protea cynaroides.</title>
        <authorList>
            <person name="Chang J."/>
            <person name="Duong T.A."/>
            <person name="Schoeman C."/>
            <person name="Ma X."/>
            <person name="Roodt D."/>
            <person name="Barker N."/>
            <person name="Li Z."/>
            <person name="Van de Peer Y."/>
            <person name="Mizrachi E."/>
        </authorList>
    </citation>
    <scope>NUCLEOTIDE SEQUENCE</scope>
    <source>
        <tissue evidence="2">Young leaves</tissue>
    </source>
</reference>
<dbReference type="PANTHER" id="PTHR34194">
    <property type="entry name" value="F14J8.16 PROTEIN"/>
    <property type="match status" value="1"/>
</dbReference>
<evidence type="ECO:0000313" key="2">
    <source>
        <dbReference type="EMBL" id="KAJ4967556.1"/>
    </source>
</evidence>